<evidence type="ECO:0000313" key="6">
    <source>
        <dbReference type="EMBL" id="KFI25736.1"/>
    </source>
</evidence>
<dbReference type="Gene3D" id="1.10.10.10">
    <property type="entry name" value="Winged helix-like DNA-binding domain superfamily/Winged helix DNA-binding domain"/>
    <property type="match status" value="1"/>
</dbReference>
<feature type="domain" description="HTH lysR-type" evidence="5">
    <location>
        <begin position="10"/>
        <end position="67"/>
    </location>
</feature>
<evidence type="ECO:0000256" key="2">
    <source>
        <dbReference type="ARBA" id="ARBA00023015"/>
    </source>
</evidence>
<dbReference type="STRING" id="1105367.CG50_04685"/>
<comment type="caution">
    <text evidence="6">The sequence shown here is derived from an EMBL/GenBank/DDBJ whole genome shotgun (WGS) entry which is preliminary data.</text>
</comment>
<dbReference type="Proteomes" id="UP000028824">
    <property type="component" value="Unassembled WGS sequence"/>
</dbReference>
<evidence type="ECO:0000256" key="3">
    <source>
        <dbReference type="ARBA" id="ARBA00023125"/>
    </source>
</evidence>
<organism evidence="6 7">
    <name type="scientific">Paenirhodobacter enshiensis</name>
    <dbReference type="NCBI Taxonomy" id="1105367"/>
    <lineage>
        <taxon>Bacteria</taxon>
        <taxon>Pseudomonadati</taxon>
        <taxon>Pseudomonadota</taxon>
        <taxon>Alphaproteobacteria</taxon>
        <taxon>Rhodobacterales</taxon>
        <taxon>Rhodobacter group</taxon>
        <taxon>Paenirhodobacter</taxon>
    </lineage>
</organism>
<dbReference type="RefSeq" id="WP_036638039.1">
    <property type="nucleotide sequence ID" value="NZ_CAXYYU010000008.1"/>
</dbReference>
<accession>A0A086XUN6</accession>
<dbReference type="CDD" id="cd05466">
    <property type="entry name" value="PBP2_LTTR_substrate"/>
    <property type="match status" value="1"/>
</dbReference>
<dbReference type="PANTHER" id="PTHR30419">
    <property type="entry name" value="HTH-TYPE TRANSCRIPTIONAL REGULATOR YBHD"/>
    <property type="match status" value="1"/>
</dbReference>
<proteinExistence type="inferred from homology"/>
<dbReference type="Pfam" id="PF00126">
    <property type="entry name" value="HTH_1"/>
    <property type="match status" value="1"/>
</dbReference>
<dbReference type="InterPro" id="IPR036390">
    <property type="entry name" value="WH_DNA-bd_sf"/>
</dbReference>
<protein>
    <submittedName>
        <fullName evidence="6">LysR family transcriptional regulator</fullName>
    </submittedName>
</protein>
<dbReference type="PROSITE" id="PS50931">
    <property type="entry name" value="HTH_LYSR"/>
    <property type="match status" value="1"/>
</dbReference>
<dbReference type="Gene3D" id="3.40.190.10">
    <property type="entry name" value="Periplasmic binding protein-like II"/>
    <property type="match status" value="2"/>
</dbReference>
<dbReference type="eggNOG" id="COG0583">
    <property type="taxonomic scope" value="Bacteria"/>
</dbReference>
<dbReference type="SUPFAM" id="SSF53850">
    <property type="entry name" value="Periplasmic binding protein-like II"/>
    <property type="match status" value="1"/>
</dbReference>
<reference evidence="6 7" key="1">
    <citation type="submission" date="2014-03" db="EMBL/GenBank/DDBJ databases">
        <title>Genome of Paenirhodobacter enshiensis DW2-9.</title>
        <authorList>
            <person name="Wang D."/>
            <person name="Wang G."/>
        </authorList>
    </citation>
    <scope>NUCLEOTIDE SEQUENCE [LARGE SCALE GENOMIC DNA]</scope>
    <source>
        <strain evidence="6 7">DW2-9</strain>
    </source>
</reference>
<keyword evidence="3" id="KW-0238">DNA-binding</keyword>
<dbReference type="GO" id="GO:0003677">
    <property type="term" value="F:DNA binding"/>
    <property type="evidence" value="ECO:0007669"/>
    <property type="project" value="UniProtKB-KW"/>
</dbReference>
<dbReference type="Pfam" id="PF03466">
    <property type="entry name" value="LysR_substrate"/>
    <property type="match status" value="1"/>
</dbReference>
<dbReference type="GO" id="GO:0003700">
    <property type="term" value="F:DNA-binding transcription factor activity"/>
    <property type="evidence" value="ECO:0007669"/>
    <property type="project" value="InterPro"/>
</dbReference>
<dbReference type="OrthoDB" id="7506954at2"/>
<dbReference type="InterPro" id="IPR005119">
    <property type="entry name" value="LysR_subst-bd"/>
</dbReference>
<keyword evidence="4" id="KW-0804">Transcription</keyword>
<sequence>MPKRLVTSDLNWNLLRSFCVIAEEKGLTRAAKRLNMSQPSVSLALQKLEEQLGCQLIFRGSRHFALTLRGEKIYQECAEILRAVDRIGVLSEDGNDEDFGELRLSVISHLHSPLLDEALRLYHQRHPSITWRIEVQNSAETVRRIGAEKAGLGICLLTKPLINLTCRHLFREEFGIFCGAEHPLYGRTEVSAHELQQEPFVAFSCATEGMGLEPMIMLREGLGLGSRISGSSHDLEEVQRMIVSGLGIGILPAPSVSGERMAGQLWPLRLTDRPLGADVFLVYSPANPPTAPEQKFIDLIEELLTLYPEMM</sequence>
<evidence type="ECO:0000313" key="7">
    <source>
        <dbReference type="Proteomes" id="UP000028824"/>
    </source>
</evidence>
<evidence type="ECO:0000256" key="1">
    <source>
        <dbReference type="ARBA" id="ARBA00009437"/>
    </source>
</evidence>
<comment type="similarity">
    <text evidence="1">Belongs to the LysR transcriptional regulatory family.</text>
</comment>
<dbReference type="AlphaFoldDB" id="A0A086XUN6"/>
<dbReference type="FunFam" id="1.10.10.10:FF:000001">
    <property type="entry name" value="LysR family transcriptional regulator"/>
    <property type="match status" value="1"/>
</dbReference>
<dbReference type="EMBL" id="JFZB01000020">
    <property type="protein sequence ID" value="KFI25736.1"/>
    <property type="molecule type" value="Genomic_DNA"/>
</dbReference>
<dbReference type="GO" id="GO:0005829">
    <property type="term" value="C:cytosol"/>
    <property type="evidence" value="ECO:0007669"/>
    <property type="project" value="TreeGrafter"/>
</dbReference>
<dbReference type="PRINTS" id="PR00039">
    <property type="entry name" value="HTHLYSR"/>
</dbReference>
<dbReference type="InterPro" id="IPR000847">
    <property type="entry name" value="LysR_HTH_N"/>
</dbReference>
<keyword evidence="7" id="KW-1185">Reference proteome</keyword>
<evidence type="ECO:0000256" key="4">
    <source>
        <dbReference type="ARBA" id="ARBA00023163"/>
    </source>
</evidence>
<dbReference type="InterPro" id="IPR050950">
    <property type="entry name" value="HTH-type_LysR_regulators"/>
</dbReference>
<gene>
    <name evidence="6" type="ORF">CG50_04685</name>
</gene>
<keyword evidence="2" id="KW-0805">Transcription regulation</keyword>
<evidence type="ECO:0000259" key="5">
    <source>
        <dbReference type="PROSITE" id="PS50931"/>
    </source>
</evidence>
<name>A0A086XUN6_9RHOB</name>
<dbReference type="SUPFAM" id="SSF46785">
    <property type="entry name" value="Winged helix' DNA-binding domain"/>
    <property type="match status" value="1"/>
</dbReference>
<dbReference type="InterPro" id="IPR036388">
    <property type="entry name" value="WH-like_DNA-bd_sf"/>
</dbReference>